<feature type="compositionally biased region" description="Acidic residues" evidence="2">
    <location>
        <begin position="63"/>
        <end position="88"/>
    </location>
</feature>
<dbReference type="GO" id="GO:0003677">
    <property type="term" value="F:DNA binding"/>
    <property type="evidence" value="ECO:0007669"/>
    <property type="project" value="UniProtKB-UniRule"/>
</dbReference>
<feature type="compositionally biased region" description="Basic and acidic residues" evidence="2">
    <location>
        <begin position="175"/>
        <end position="188"/>
    </location>
</feature>
<dbReference type="Pfam" id="PF00505">
    <property type="entry name" value="HMG_box"/>
    <property type="match status" value="1"/>
</dbReference>
<dbReference type="InterPro" id="IPR048591">
    <property type="entry name" value="WDHD1/CFT4_hel"/>
</dbReference>
<name>V4BA89_LOTGI</name>
<reference evidence="4 5" key="1">
    <citation type="journal article" date="2013" name="Nature">
        <title>Insights into bilaterian evolution from three spiralian genomes.</title>
        <authorList>
            <person name="Simakov O."/>
            <person name="Marletaz F."/>
            <person name="Cho S.J."/>
            <person name="Edsinger-Gonzales E."/>
            <person name="Havlak P."/>
            <person name="Hellsten U."/>
            <person name="Kuo D.H."/>
            <person name="Larsson T."/>
            <person name="Lv J."/>
            <person name="Arendt D."/>
            <person name="Savage R."/>
            <person name="Osoegawa K."/>
            <person name="de Jong P."/>
            <person name="Grimwood J."/>
            <person name="Chapman J.A."/>
            <person name="Shapiro H."/>
            <person name="Aerts A."/>
            <person name="Otillar R.P."/>
            <person name="Terry A.Y."/>
            <person name="Boore J.L."/>
            <person name="Grigoriev I.V."/>
            <person name="Lindberg D.R."/>
            <person name="Seaver E.C."/>
            <person name="Weisblat D.A."/>
            <person name="Putnam N.H."/>
            <person name="Rokhsar D.S."/>
        </authorList>
    </citation>
    <scope>NUCLEOTIDE SEQUENCE [LARGE SCALE GENOMIC DNA]</scope>
</reference>
<dbReference type="SUPFAM" id="SSF47095">
    <property type="entry name" value="HMG-box"/>
    <property type="match status" value="1"/>
</dbReference>
<evidence type="ECO:0000256" key="1">
    <source>
        <dbReference type="PROSITE-ProRule" id="PRU00267"/>
    </source>
</evidence>
<feature type="compositionally biased region" description="Polar residues" evidence="2">
    <location>
        <begin position="45"/>
        <end position="59"/>
    </location>
</feature>
<feature type="DNA-binding region" description="HMG box" evidence="1">
    <location>
        <begin position="188"/>
        <end position="256"/>
    </location>
</feature>
<evidence type="ECO:0000313" key="4">
    <source>
        <dbReference type="EMBL" id="ESP02837.1"/>
    </source>
</evidence>
<keyword evidence="1" id="KW-0238">DNA-binding</keyword>
<dbReference type="GO" id="GO:0005634">
    <property type="term" value="C:nucleus"/>
    <property type="evidence" value="ECO:0007669"/>
    <property type="project" value="UniProtKB-UniRule"/>
</dbReference>
<dbReference type="OrthoDB" id="427368at2759"/>
<dbReference type="CTD" id="20244657"/>
<dbReference type="InterPro" id="IPR009071">
    <property type="entry name" value="HMG_box_dom"/>
</dbReference>
<evidence type="ECO:0000259" key="3">
    <source>
        <dbReference type="PROSITE" id="PS50118"/>
    </source>
</evidence>
<dbReference type="RefSeq" id="XP_009046307.1">
    <property type="nucleotide sequence ID" value="XM_009048059.1"/>
</dbReference>
<evidence type="ECO:0000256" key="2">
    <source>
        <dbReference type="SAM" id="MobiDB-lite"/>
    </source>
</evidence>
<dbReference type="AlphaFoldDB" id="V4BA89"/>
<dbReference type="SMART" id="SM00398">
    <property type="entry name" value="HMG"/>
    <property type="match status" value="1"/>
</dbReference>
<dbReference type="HOGENOM" id="CLU_931496_0_0_1"/>
<dbReference type="KEGG" id="lgi:LOTGIDRAFT_185567"/>
<proteinExistence type="predicted"/>
<keyword evidence="1" id="KW-0539">Nucleus</keyword>
<sequence>MSENTLQLAIKYASRVRKLQLAERISQLAQEKTQEEDEIEEDNLLHTNEITDWSNANGHNDNNEEEMEEENEEEEETINEDDNDEEEEKPVGLLIGSKSKPSKPAPPTIVGRSNPFKVSTQEKIKKQNVKGTQIFDGMNKKIEKTKSSPFMPITTKISKSNQKKVPSQTKIFTAKGDKVNKTETDKVSKKTPNAFELWLEENKDDLKEESPELDDEGFGIMAAEKYRALTKDDRQIWIQKAKEMKSSGANENCELKKRKREEEEITSNKKSNINADIVKKPLSQQTNSKLSNFAFSKDS</sequence>
<feature type="region of interest" description="Disordered" evidence="2">
    <location>
        <begin position="243"/>
        <end position="282"/>
    </location>
</feature>
<feature type="compositionally biased region" description="Polar residues" evidence="2">
    <location>
        <begin position="155"/>
        <end position="171"/>
    </location>
</feature>
<dbReference type="Gene3D" id="1.10.30.10">
    <property type="entry name" value="High mobility group box domain"/>
    <property type="match status" value="1"/>
</dbReference>
<accession>V4BA89</accession>
<dbReference type="GeneID" id="20244657"/>
<dbReference type="Proteomes" id="UP000030746">
    <property type="component" value="Unassembled WGS sequence"/>
</dbReference>
<dbReference type="STRING" id="225164.V4BA89"/>
<evidence type="ECO:0000313" key="5">
    <source>
        <dbReference type="Proteomes" id="UP000030746"/>
    </source>
</evidence>
<dbReference type="Pfam" id="PF20946">
    <property type="entry name" value="Ctf4_C"/>
    <property type="match status" value="1"/>
</dbReference>
<feature type="region of interest" description="Disordered" evidence="2">
    <location>
        <begin position="29"/>
        <end position="189"/>
    </location>
</feature>
<dbReference type="PROSITE" id="PS50118">
    <property type="entry name" value="HMG_BOX_2"/>
    <property type="match status" value="1"/>
</dbReference>
<dbReference type="EMBL" id="KB200129">
    <property type="protein sequence ID" value="ESP02837.1"/>
    <property type="molecule type" value="Genomic_DNA"/>
</dbReference>
<gene>
    <name evidence="4" type="ORF">LOTGIDRAFT_185567</name>
</gene>
<dbReference type="InterPro" id="IPR036910">
    <property type="entry name" value="HMG_box_dom_sf"/>
</dbReference>
<dbReference type="OMA" id="CQMATEK"/>
<organism evidence="4 5">
    <name type="scientific">Lottia gigantea</name>
    <name type="common">Giant owl limpet</name>
    <dbReference type="NCBI Taxonomy" id="225164"/>
    <lineage>
        <taxon>Eukaryota</taxon>
        <taxon>Metazoa</taxon>
        <taxon>Spiralia</taxon>
        <taxon>Lophotrochozoa</taxon>
        <taxon>Mollusca</taxon>
        <taxon>Gastropoda</taxon>
        <taxon>Patellogastropoda</taxon>
        <taxon>Lottioidea</taxon>
        <taxon>Lottiidae</taxon>
        <taxon>Lottia</taxon>
    </lineage>
</organism>
<feature type="domain" description="HMG box" evidence="3">
    <location>
        <begin position="188"/>
        <end position="256"/>
    </location>
</feature>
<protein>
    <recommendedName>
        <fullName evidence="3">HMG box domain-containing protein</fullName>
    </recommendedName>
</protein>
<keyword evidence="5" id="KW-1185">Reference proteome</keyword>